<evidence type="ECO:0000313" key="1">
    <source>
        <dbReference type="EMBL" id="OWZ21637.1"/>
    </source>
</evidence>
<evidence type="ECO:0000313" key="2">
    <source>
        <dbReference type="Proteomes" id="UP000198211"/>
    </source>
</evidence>
<proteinExistence type="predicted"/>
<accession>A0A225WX38</accession>
<dbReference type="Proteomes" id="UP000198211">
    <property type="component" value="Unassembled WGS sequence"/>
</dbReference>
<dbReference type="OrthoDB" id="125996at2759"/>
<keyword evidence="2" id="KW-1185">Reference proteome</keyword>
<protein>
    <submittedName>
        <fullName evidence="1">Uncharacterized protein</fullName>
    </submittedName>
</protein>
<dbReference type="EMBL" id="NBNE01000203">
    <property type="protein sequence ID" value="OWZ21637.1"/>
    <property type="molecule type" value="Genomic_DNA"/>
</dbReference>
<gene>
    <name evidence="1" type="ORF">PHMEG_0003777</name>
</gene>
<sequence length="93" mass="10808">MSILTAQEKILIVHTHRYILAEAQLRVDPLRRTRTECLAVSESLAARVVAAYNEYSYDAFMAPPVKRGHHPSSEVEHYREFIMEVINDRNLLR</sequence>
<comment type="caution">
    <text evidence="1">The sequence shown here is derived from an EMBL/GenBank/DDBJ whole genome shotgun (WGS) entry which is preliminary data.</text>
</comment>
<name>A0A225WX38_9STRA</name>
<organism evidence="1 2">
    <name type="scientific">Phytophthora megakarya</name>
    <dbReference type="NCBI Taxonomy" id="4795"/>
    <lineage>
        <taxon>Eukaryota</taxon>
        <taxon>Sar</taxon>
        <taxon>Stramenopiles</taxon>
        <taxon>Oomycota</taxon>
        <taxon>Peronosporomycetes</taxon>
        <taxon>Peronosporales</taxon>
        <taxon>Peronosporaceae</taxon>
        <taxon>Phytophthora</taxon>
    </lineage>
</organism>
<reference evidence="2" key="1">
    <citation type="submission" date="2017-03" db="EMBL/GenBank/DDBJ databases">
        <title>Phytopthora megakarya and P. palmivora, two closely related causual agents of cacao black pod achieved similar genome size and gene model numbers by different mechanisms.</title>
        <authorList>
            <person name="Ali S."/>
            <person name="Shao J."/>
            <person name="Larry D.J."/>
            <person name="Kronmiller B."/>
            <person name="Shen D."/>
            <person name="Strem M.D."/>
            <person name="Melnick R.L."/>
            <person name="Guiltinan M.J."/>
            <person name="Tyler B.M."/>
            <person name="Meinhardt L.W."/>
            <person name="Bailey B.A."/>
        </authorList>
    </citation>
    <scope>NUCLEOTIDE SEQUENCE [LARGE SCALE GENOMIC DNA]</scope>
    <source>
        <strain evidence="2">zdho120</strain>
    </source>
</reference>
<dbReference type="AlphaFoldDB" id="A0A225WX38"/>